<accession>A0ABX9MWH6</accession>
<dbReference type="InterPro" id="IPR029069">
    <property type="entry name" value="HotDog_dom_sf"/>
</dbReference>
<feature type="domain" description="FAS1-like dehydratase" evidence="1">
    <location>
        <begin position="35"/>
        <end position="115"/>
    </location>
</feature>
<dbReference type="Pfam" id="PF13452">
    <property type="entry name" value="FAS1_DH_region"/>
    <property type="match status" value="1"/>
</dbReference>
<reference evidence="2 3" key="1">
    <citation type="submission" date="2017-08" db="EMBL/GenBank/DDBJ databases">
        <title>Pusillimonas indicus sp. nov., a member of the family Alcaligenaceae isolated from surface seawater.</title>
        <authorList>
            <person name="Li J."/>
        </authorList>
    </citation>
    <scope>NUCLEOTIDE SEQUENCE [LARGE SCALE GENOMIC DNA]</scope>
    <source>
        <strain evidence="2 3">17-4A</strain>
    </source>
</reference>
<gene>
    <name evidence="2" type="ORF">CJO09_06370</name>
</gene>
<evidence type="ECO:0000313" key="3">
    <source>
        <dbReference type="Proteomes" id="UP000266483"/>
    </source>
</evidence>
<proteinExistence type="predicted"/>
<name>A0ABX9MWH6_9BURK</name>
<dbReference type="InterPro" id="IPR039569">
    <property type="entry name" value="FAS1-like_DH_region"/>
</dbReference>
<sequence length="133" mass="15370">MRMEMQGHVYPPYPLKIDKGLAEKFLRSMGLQSESENVPPTYLIFLRGEAHGVNLFTDLDIPRNRALHGGQKYEWFSPIQWDDSMEVTARVVTITEKTTKSGPLWIADVEYDYKRAADGQLVLRELTRIIKRS</sequence>
<dbReference type="SUPFAM" id="SSF54637">
    <property type="entry name" value="Thioesterase/thiol ester dehydrase-isomerase"/>
    <property type="match status" value="1"/>
</dbReference>
<comment type="caution">
    <text evidence="2">The sequence shown here is derived from an EMBL/GenBank/DDBJ whole genome shotgun (WGS) entry which is preliminary data.</text>
</comment>
<evidence type="ECO:0000259" key="1">
    <source>
        <dbReference type="Pfam" id="PF13452"/>
    </source>
</evidence>
<dbReference type="Proteomes" id="UP000266483">
    <property type="component" value="Unassembled WGS sequence"/>
</dbReference>
<keyword evidence="3" id="KW-1185">Reference proteome</keyword>
<dbReference type="EMBL" id="NQOU01000002">
    <property type="protein sequence ID" value="RII83229.1"/>
    <property type="molecule type" value="Genomic_DNA"/>
</dbReference>
<dbReference type="Gene3D" id="3.10.129.10">
    <property type="entry name" value="Hotdog Thioesterase"/>
    <property type="match status" value="1"/>
</dbReference>
<organism evidence="2 3">
    <name type="scientific">Neopusillimonas maritima</name>
    <dbReference type="NCBI Taxonomy" id="2026239"/>
    <lineage>
        <taxon>Bacteria</taxon>
        <taxon>Pseudomonadati</taxon>
        <taxon>Pseudomonadota</taxon>
        <taxon>Betaproteobacteria</taxon>
        <taxon>Burkholderiales</taxon>
        <taxon>Alcaligenaceae</taxon>
        <taxon>Neopusillimonas</taxon>
    </lineage>
</organism>
<dbReference type="RefSeq" id="WP_119441621.1">
    <property type="nucleotide sequence ID" value="NZ_CP170494.1"/>
</dbReference>
<protein>
    <recommendedName>
        <fullName evidence="1">FAS1-like dehydratase domain-containing protein</fullName>
    </recommendedName>
</protein>
<evidence type="ECO:0000313" key="2">
    <source>
        <dbReference type="EMBL" id="RII83229.1"/>
    </source>
</evidence>